<evidence type="ECO:0000256" key="4">
    <source>
        <dbReference type="ARBA" id="ARBA00022729"/>
    </source>
</evidence>
<dbReference type="Pfam" id="PF23122">
    <property type="entry name" value="C2_ITFG1"/>
    <property type="match status" value="1"/>
</dbReference>
<dbReference type="Proteomes" id="UP000603453">
    <property type="component" value="Unassembled WGS sequence"/>
</dbReference>
<keyword evidence="4 9" id="KW-0732">Signal</keyword>
<evidence type="ECO:0000256" key="5">
    <source>
        <dbReference type="ARBA" id="ARBA00022989"/>
    </source>
</evidence>
<accession>A0A8H7UUG1</accession>
<keyword evidence="6 8" id="KW-0472">Membrane</keyword>
<feature type="transmembrane region" description="Helical" evidence="8">
    <location>
        <begin position="607"/>
        <end position="629"/>
    </location>
</feature>
<dbReference type="EMBL" id="JAEPRD010000287">
    <property type="protein sequence ID" value="KAG2192503.1"/>
    <property type="molecule type" value="Genomic_DNA"/>
</dbReference>
<feature type="chain" id="PRO_5034835092" description="T-cell immunomodulatory protein TIP C2 domain-containing protein" evidence="9">
    <location>
        <begin position="19"/>
        <end position="653"/>
    </location>
</feature>
<evidence type="ECO:0000256" key="2">
    <source>
        <dbReference type="ARBA" id="ARBA00006496"/>
    </source>
</evidence>
<keyword evidence="3 8" id="KW-0812">Transmembrane</keyword>
<evidence type="ECO:0000256" key="7">
    <source>
        <dbReference type="ARBA" id="ARBA00023180"/>
    </source>
</evidence>
<dbReference type="AlphaFoldDB" id="A0A8H7UUG1"/>
<evidence type="ECO:0000313" key="12">
    <source>
        <dbReference type="Proteomes" id="UP000603453"/>
    </source>
</evidence>
<reference evidence="11" key="1">
    <citation type="submission" date="2020-12" db="EMBL/GenBank/DDBJ databases">
        <title>Metabolic potential, ecology and presence of endohyphal bacteria is reflected in genomic diversity of Mucoromycotina.</title>
        <authorList>
            <person name="Muszewska A."/>
            <person name="Okrasinska A."/>
            <person name="Steczkiewicz K."/>
            <person name="Drgas O."/>
            <person name="Orlowska M."/>
            <person name="Perlinska-Lenart U."/>
            <person name="Aleksandrzak-Piekarczyk T."/>
            <person name="Szatraj K."/>
            <person name="Zielenkiewicz U."/>
            <person name="Pilsyk S."/>
            <person name="Malc E."/>
            <person name="Mieczkowski P."/>
            <person name="Kruszewska J.S."/>
            <person name="Biernat P."/>
            <person name="Pawlowska J."/>
        </authorList>
    </citation>
    <scope>NUCLEOTIDE SEQUENCE</scope>
    <source>
        <strain evidence="11">WA0000017839</strain>
    </source>
</reference>
<dbReference type="Pfam" id="PF13517">
    <property type="entry name" value="FG-GAP_3"/>
    <property type="match status" value="2"/>
</dbReference>
<evidence type="ECO:0000256" key="9">
    <source>
        <dbReference type="SAM" id="SignalP"/>
    </source>
</evidence>
<name>A0A8H7UUG1_9FUNG</name>
<dbReference type="PANTHER" id="PTHR13412:SF0">
    <property type="entry name" value="T-CELL IMMUNOMODULATORY PROTEIN"/>
    <property type="match status" value="1"/>
</dbReference>
<evidence type="ECO:0000256" key="6">
    <source>
        <dbReference type="ARBA" id="ARBA00023136"/>
    </source>
</evidence>
<feature type="signal peptide" evidence="9">
    <location>
        <begin position="1"/>
        <end position="18"/>
    </location>
</feature>
<proteinExistence type="inferred from homology"/>
<dbReference type="OrthoDB" id="10022113at2759"/>
<keyword evidence="7" id="KW-0325">Glycoprotein</keyword>
<protein>
    <recommendedName>
        <fullName evidence="10">T-cell immunomodulatory protein TIP C2 domain-containing protein</fullName>
    </recommendedName>
</protein>
<dbReference type="PANTHER" id="PTHR13412">
    <property type="entry name" value="T-CELL IMMUNOMODULATORY PROTEIN HOMOLOG"/>
    <property type="match status" value="1"/>
</dbReference>
<gene>
    <name evidence="11" type="ORF">INT47_005068</name>
</gene>
<dbReference type="InterPro" id="IPR028994">
    <property type="entry name" value="Integrin_alpha_N"/>
</dbReference>
<dbReference type="Gene3D" id="2.130.10.130">
    <property type="entry name" value="Integrin alpha, N-terminal"/>
    <property type="match status" value="1"/>
</dbReference>
<evidence type="ECO:0000313" key="11">
    <source>
        <dbReference type="EMBL" id="KAG2192503.1"/>
    </source>
</evidence>
<organism evidence="11 12">
    <name type="scientific">Mucor saturninus</name>
    <dbReference type="NCBI Taxonomy" id="64648"/>
    <lineage>
        <taxon>Eukaryota</taxon>
        <taxon>Fungi</taxon>
        <taxon>Fungi incertae sedis</taxon>
        <taxon>Mucoromycota</taxon>
        <taxon>Mucoromycotina</taxon>
        <taxon>Mucoromycetes</taxon>
        <taxon>Mucorales</taxon>
        <taxon>Mucorineae</taxon>
        <taxon>Mucoraceae</taxon>
        <taxon>Mucor</taxon>
    </lineage>
</organism>
<dbReference type="SUPFAM" id="SSF69318">
    <property type="entry name" value="Integrin alpha N-terminal domain"/>
    <property type="match status" value="2"/>
</dbReference>
<evidence type="ECO:0000256" key="3">
    <source>
        <dbReference type="ARBA" id="ARBA00022692"/>
    </source>
</evidence>
<dbReference type="InterPro" id="IPR013517">
    <property type="entry name" value="FG-GAP"/>
</dbReference>
<keyword evidence="12" id="KW-1185">Reference proteome</keyword>
<comment type="subcellular location">
    <subcellularLocation>
        <location evidence="1">Membrane</location>
        <topology evidence="1">Single-pass type I membrane protein</topology>
    </subcellularLocation>
</comment>
<keyword evidence="5 8" id="KW-1133">Transmembrane helix</keyword>
<evidence type="ECO:0000256" key="1">
    <source>
        <dbReference type="ARBA" id="ARBA00004479"/>
    </source>
</evidence>
<evidence type="ECO:0000259" key="10">
    <source>
        <dbReference type="Pfam" id="PF23122"/>
    </source>
</evidence>
<comment type="similarity">
    <text evidence="2">Belongs to the TIP family.</text>
</comment>
<dbReference type="InterPro" id="IPR057089">
    <property type="entry name" value="C2_TIP"/>
</dbReference>
<feature type="domain" description="T-cell immunomodulatory protein TIP C2" evidence="10">
    <location>
        <begin position="501"/>
        <end position="601"/>
    </location>
</feature>
<dbReference type="InterPro" id="IPR024881">
    <property type="entry name" value="Tip"/>
</dbReference>
<dbReference type="GO" id="GO:0005886">
    <property type="term" value="C:plasma membrane"/>
    <property type="evidence" value="ECO:0007669"/>
    <property type="project" value="TreeGrafter"/>
</dbReference>
<evidence type="ECO:0000256" key="8">
    <source>
        <dbReference type="SAM" id="Phobius"/>
    </source>
</evidence>
<sequence>MKALNWLLLPLLPTLALAQNFQYGTRFPKNKLYNLEPQTIGLDEIDGTIAAFGDFNGDKFTDVFILSADQTSVSVYLWNHEAFTFKALPSSKTIQPGFIITNVVPGDYNYDGKLDLLLMGEQTPEKNPSKEIKMQIYFGNGNDTFESETIKLPSAQDSLPIVLDINGDMKTDILGYAKDTDELSIWMNTALPESSNTSSLFNLTSASTLFDKKSTDKCVWANPHSNAFVDLNGDCLADLVFVCGAAGGKQSIQIWINDRKDGFKLSSVADLPTGAGPISFSDIDGDGSIDMVFPVCAGTACSVHVVYNQQMGLCSKSKENSVNCRNARNLCVADPNFSFDLSKPNSKDYVIYDINAHLSDKEFIRIIDGNFRGKLPIPIHTGDYNMDGYPDLLVTTSERVILLQSILCDSTICSANAALAERRTFTVITTGAEDLTSISNPSQAAFFDIDEDGSLDMLVLQRNLKETNAGRTPNFVINNFFNDAFFLKGLVSNGVTNLEAYGVSYPGASLKFTVLDTSGVKRSHHMTQLSQSGYLSLQTPYCLFGLGRTNNYVEELFAGVSRHQEKNYFFYEGVIPNSQLVFLPYQPDHVQDSSSWKVELYIKPADYVPWVLGVLVAASVILAIVVVVLRTMEKREDEMERRKALHIINFDAL</sequence>
<comment type="caution">
    <text evidence="11">The sequence shown here is derived from an EMBL/GenBank/DDBJ whole genome shotgun (WGS) entry which is preliminary data.</text>
</comment>